<dbReference type="SUPFAM" id="SSF50249">
    <property type="entry name" value="Nucleic acid-binding proteins"/>
    <property type="match status" value="1"/>
</dbReference>
<dbReference type="NCBIfam" id="TIGR00084">
    <property type="entry name" value="ruvA"/>
    <property type="match status" value="1"/>
</dbReference>
<keyword evidence="8" id="KW-0067">ATP-binding</keyword>
<dbReference type="Gene3D" id="1.10.150.20">
    <property type="entry name" value="5' to 3' exonuclease, C-terminal subdomain"/>
    <property type="match status" value="1"/>
</dbReference>
<dbReference type="GO" id="GO:0000400">
    <property type="term" value="F:four-way junction DNA binding"/>
    <property type="evidence" value="ECO:0007669"/>
    <property type="project" value="UniProtKB-UniRule"/>
</dbReference>
<dbReference type="OrthoDB" id="5293449at2"/>
<feature type="region of interest" description="Domain II" evidence="6">
    <location>
        <begin position="65"/>
        <end position="142"/>
    </location>
</feature>
<keyword evidence="3 6" id="KW-0238">DNA-binding</keyword>
<dbReference type="SUPFAM" id="SSF46929">
    <property type="entry name" value="DNA helicase RuvA subunit, C-terminal domain"/>
    <property type="match status" value="1"/>
</dbReference>
<gene>
    <name evidence="6" type="primary">ruvA</name>
    <name evidence="8" type="ORF">SAMN06297251_11771</name>
</gene>
<organism evidence="8 9">
    <name type="scientific">Fulvimarina manganoxydans</name>
    <dbReference type="NCBI Taxonomy" id="937218"/>
    <lineage>
        <taxon>Bacteria</taxon>
        <taxon>Pseudomonadati</taxon>
        <taxon>Pseudomonadota</taxon>
        <taxon>Alphaproteobacteria</taxon>
        <taxon>Hyphomicrobiales</taxon>
        <taxon>Aurantimonadaceae</taxon>
        <taxon>Fulvimarina</taxon>
    </lineage>
</organism>
<evidence type="ECO:0000313" key="8">
    <source>
        <dbReference type="EMBL" id="SMD00277.1"/>
    </source>
</evidence>
<dbReference type="GO" id="GO:0006281">
    <property type="term" value="P:DNA repair"/>
    <property type="evidence" value="ECO:0007669"/>
    <property type="project" value="UniProtKB-UniRule"/>
</dbReference>
<dbReference type="STRING" id="937218.SAMN06297251_11771"/>
<evidence type="ECO:0000256" key="2">
    <source>
        <dbReference type="ARBA" id="ARBA00022763"/>
    </source>
</evidence>
<dbReference type="GO" id="GO:0048476">
    <property type="term" value="C:Holliday junction resolvase complex"/>
    <property type="evidence" value="ECO:0007669"/>
    <property type="project" value="UniProtKB-UniRule"/>
</dbReference>
<feature type="region of interest" description="Domain I" evidence="6">
    <location>
        <begin position="1"/>
        <end position="64"/>
    </location>
</feature>
<sequence length="208" mass="21224">MIGKLKGTIDEIGEDYVLVDVHGVGYVAYCGARTLSALGGAGEAVILFIETIVREDMIRLYGFTSAAEREWFKLLQSVQGVGSKVALAVVGTLSAGDLANAVALQDKAMVARAPGVGPKVAQRIVAELKDRAPAFSGAGSEEAFGLKRDIGGGTATAPVADAVSALTNLGYGREQAASAVAAALKEAGEGAASAQLIRLGLKALARDH</sequence>
<reference evidence="8 9" key="1">
    <citation type="submission" date="2017-04" db="EMBL/GenBank/DDBJ databases">
        <authorList>
            <person name="Afonso C.L."/>
            <person name="Miller P.J."/>
            <person name="Scott M.A."/>
            <person name="Spackman E."/>
            <person name="Goraichik I."/>
            <person name="Dimitrov K.M."/>
            <person name="Suarez D.L."/>
            <person name="Swayne D.E."/>
        </authorList>
    </citation>
    <scope>NUCLEOTIDE SEQUENCE [LARGE SCALE GENOMIC DNA]</scope>
    <source>
        <strain evidence="8 9">CGMCC 1.10972</strain>
    </source>
</reference>
<comment type="caution">
    <text evidence="6">Lacks conserved residue(s) required for the propagation of feature annotation.</text>
</comment>
<evidence type="ECO:0000256" key="5">
    <source>
        <dbReference type="ARBA" id="ARBA00023204"/>
    </source>
</evidence>
<dbReference type="AlphaFoldDB" id="A0A1W2DS41"/>
<dbReference type="GO" id="GO:0009379">
    <property type="term" value="C:Holliday junction helicase complex"/>
    <property type="evidence" value="ECO:0007669"/>
    <property type="project" value="InterPro"/>
</dbReference>
<keyword evidence="1 6" id="KW-0963">Cytoplasm</keyword>
<keyword evidence="2 6" id="KW-0227">DNA damage</keyword>
<keyword evidence="8" id="KW-0347">Helicase</keyword>
<feature type="domain" description="Helix-hairpin-helix DNA-binding motif class 1" evidence="7">
    <location>
        <begin position="108"/>
        <end position="127"/>
    </location>
</feature>
<comment type="subcellular location">
    <subcellularLocation>
        <location evidence="6">Cytoplasm</location>
    </subcellularLocation>
</comment>
<dbReference type="Pfam" id="PF14520">
    <property type="entry name" value="HHH_5"/>
    <property type="match status" value="1"/>
</dbReference>
<evidence type="ECO:0000313" key="9">
    <source>
        <dbReference type="Proteomes" id="UP000192656"/>
    </source>
</evidence>
<keyword evidence="9" id="KW-1185">Reference proteome</keyword>
<comment type="similarity">
    <text evidence="6">Belongs to the RuvA family.</text>
</comment>
<dbReference type="EMBL" id="FWXR01000017">
    <property type="protein sequence ID" value="SMD00277.1"/>
    <property type="molecule type" value="Genomic_DNA"/>
</dbReference>
<dbReference type="HAMAP" id="MF_00031">
    <property type="entry name" value="DNA_HJ_migration_RuvA"/>
    <property type="match status" value="1"/>
</dbReference>
<evidence type="ECO:0000256" key="3">
    <source>
        <dbReference type="ARBA" id="ARBA00023125"/>
    </source>
</evidence>
<evidence type="ECO:0000256" key="1">
    <source>
        <dbReference type="ARBA" id="ARBA00022490"/>
    </source>
</evidence>
<dbReference type="SUPFAM" id="SSF47781">
    <property type="entry name" value="RuvA domain 2-like"/>
    <property type="match status" value="1"/>
</dbReference>
<comment type="domain">
    <text evidence="6">Has three domains with a flexible linker between the domains II and III and assumes an 'L' shape. Domain III is highly mobile and contacts RuvB.</text>
</comment>
<keyword evidence="8" id="KW-0378">Hydrolase</keyword>
<dbReference type="InterPro" id="IPR012340">
    <property type="entry name" value="NA-bd_OB-fold"/>
</dbReference>
<evidence type="ECO:0000256" key="6">
    <source>
        <dbReference type="HAMAP-Rule" id="MF_00031"/>
    </source>
</evidence>
<comment type="subunit">
    <text evidence="6">Homotetramer. Forms an RuvA(8)-RuvB(12)-Holliday junction (HJ) complex. HJ DNA is sandwiched between 2 RuvA tetramers; dsDNA enters through RuvA and exits via RuvB. An RuvB hexamer assembles on each DNA strand where it exits the tetramer. Each RuvB hexamer is contacted by two RuvA subunits (via domain III) on 2 adjacent RuvB subunits; this complex drives branch migration. In the full resolvosome a probable DNA-RuvA(4)-RuvB(12)-RuvC(2) complex forms which resolves the HJ.</text>
</comment>
<feature type="domain" description="Helix-hairpin-helix DNA-binding motif class 1" evidence="7">
    <location>
        <begin position="73"/>
        <end position="92"/>
    </location>
</feature>
<dbReference type="InterPro" id="IPR010994">
    <property type="entry name" value="RuvA_2-like"/>
</dbReference>
<evidence type="ECO:0000259" key="7">
    <source>
        <dbReference type="SMART" id="SM00278"/>
    </source>
</evidence>
<dbReference type="Pfam" id="PF07499">
    <property type="entry name" value="RuvA_C"/>
    <property type="match status" value="1"/>
</dbReference>
<dbReference type="InterPro" id="IPR000085">
    <property type="entry name" value="RuvA"/>
</dbReference>
<dbReference type="SMART" id="SM00278">
    <property type="entry name" value="HhH1"/>
    <property type="match status" value="2"/>
</dbReference>
<keyword evidence="4 6" id="KW-0233">DNA recombination</keyword>
<name>A0A1W2DS41_9HYPH</name>
<dbReference type="Pfam" id="PF01330">
    <property type="entry name" value="RuvA_N"/>
    <property type="match status" value="1"/>
</dbReference>
<dbReference type="GO" id="GO:0005737">
    <property type="term" value="C:cytoplasm"/>
    <property type="evidence" value="ECO:0007669"/>
    <property type="project" value="UniProtKB-SubCell"/>
</dbReference>
<accession>A0A1W2DS41</accession>
<dbReference type="Gene3D" id="1.10.8.10">
    <property type="entry name" value="DNA helicase RuvA subunit, C-terminal domain"/>
    <property type="match status" value="1"/>
</dbReference>
<dbReference type="Proteomes" id="UP000192656">
    <property type="component" value="Unassembled WGS sequence"/>
</dbReference>
<proteinExistence type="inferred from homology"/>
<dbReference type="RefSeq" id="WP_084411618.1">
    <property type="nucleotide sequence ID" value="NZ_FWXR01000017.1"/>
</dbReference>
<dbReference type="Gene3D" id="2.40.50.140">
    <property type="entry name" value="Nucleic acid-binding proteins"/>
    <property type="match status" value="1"/>
</dbReference>
<feature type="region of interest" description="Domain III" evidence="6">
    <location>
        <begin position="154"/>
        <end position="208"/>
    </location>
</feature>
<dbReference type="InterPro" id="IPR036267">
    <property type="entry name" value="RuvA_C_sf"/>
</dbReference>
<dbReference type="InterPro" id="IPR003583">
    <property type="entry name" value="Hlx-hairpin-Hlx_DNA-bd_motif"/>
</dbReference>
<dbReference type="CDD" id="cd14332">
    <property type="entry name" value="UBA_RuvA_C"/>
    <property type="match status" value="1"/>
</dbReference>
<keyword evidence="8" id="KW-0547">Nucleotide-binding</keyword>
<dbReference type="GO" id="GO:0006310">
    <property type="term" value="P:DNA recombination"/>
    <property type="evidence" value="ECO:0007669"/>
    <property type="project" value="UniProtKB-UniRule"/>
</dbReference>
<dbReference type="GO" id="GO:0005524">
    <property type="term" value="F:ATP binding"/>
    <property type="evidence" value="ECO:0007669"/>
    <property type="project" value="InterPro"/>
</dbReference>
<dbReference type="GO" id="GO:0009378">
    <property type="term" value="F:four-way junction helicase activity"/>
    <property type="evidence" value="ECO:0007669"/>
    <property type="project" value="InterPro"/>
</dbReference>
<dbReference type="InterPro" id="IPR011114">
    <property type="entry name" value="RuvA_C"/>
</dbReference>
<comment type="function">
    <text evidence="6">The RuvA-RuvB-RuvC complex processes Holliday junction (HJ) DNA during genetic recombination and DNA repair, while the RuvA-RuvB complex plays an important role in the rescue of blocked DNA replication forks via replication fork reversal (RFR). RuvA specifically binds to HJ cruciform DNA, conferring on it an open structure. The RuvB hexamer acts as an ATP-dependent pump, pulling dsDNA into and through the RuvAB complex. HJ branch migration allows RuvC to scan DNA until it finds its consensus sequence, where it cleaves and resolves the cruciform DNA.</text>
</comment>
<protein>
    <recommendedName>
        <fullName evidence="6">Holliday junction branch migration complex subunit RuvA</fullName>
    </recommendedName>
</protein>
<evidence type="ECO:0000256" key="4">
    <source>
        <dbReference type="ARBA" id="ARBA00023172"/>
    </source>
</evidence>
<dbReference type="InterPro" id="IPR013849">
    <property type="entry name" value="DNA_helicase_Holl-junc_RuvA_I"/>
</dbReference>
<keyword evidence="5 6" id="KW-0234">DNA repair</keyword>